<dbReference type="STRING" id="523844.MSTHT_1186"/>
<dbReference type="Gene3D" id="2.160.10.10">
    <property type="entry name" value="Hexapeptide repeat proteins"/>
    <property type="match status" value="1"/>
</dbReference>
<dbReference type="PATRIC" id="fig|523844.20.peg.1503"/>
<evidence type="ECO:0000256" key="1">
    <source>
        <dbReference type="ARBA" id="ARBA00007274"/>
    </source>
</evidence>
<dbReference type="InterPro" id="IPR018357">
    <property type="entry name" value="Hexapep_transf_CS"/>
</dbReference>
<dbReference type="InterPro" id="IPR051159">
    <property type="entry name" value="Hexapeptide_acetyltransf"/>
</dbReference>
<evidence type="ECO:0000256" key="2">
    <source>
        <dbReference type="ARBA" id="ARBA00022679"/>
    </source>
</evidence>
<organism evidence="4 5">
    <name type="scientific">Methanosarcina thermophila (strain ATCC 43570 / DSM 1825 / OCM 12 / VKM B-1830 / TM-1)</name>
    <dbReference type="NCBI Taxonomy" id="523844"/>
    <lineage>
        <taxon>Archaea</taxon>
        <taxon>Methanobacteriati</taxon>
        <taxon>Methanobacteriota</taxon>
        <taxon>Stenosarchaea group</taxon>
        <taxon>Methanomicrobia</taxon>
        <taxon>Methanosarcinales</taxon>
        <taxon>Methanosarcinaceae</taxon>
        <taxon>Methanosarcina</taxon>
    </lineage>
</organism>
<name>A0A0E3H8U1_METTT</name>
<keyword evidence="3" id="KW-0812">Transmembrane</keyword>
<protein>
    <submittedName>
        <fullName evidence="4">Acetyltransferase</fullName>
    </submittedName>
</protein>
<proteinExistence type="inferred from homology"/>
<dbReference type="EMBL" id="CP009501">
    <property type="protein sequence ID" value="AKB12944.1"/>
    <property type="molecule type" value="Genomic_DNA"/>
</dbReference>
<dbReference type="GO" id="GO:0008374">
    <property type="term" value="F:O-acyltransferase activity"/>
    <property type="evidence" value="ECO:0007669"/>
    <property type="project" value="TreeGrafter"/>
</dbReference>
<dbReference type="AlphaFoldDB" id="A0A0E3H8U1"/>
<feature type="transmembrane region" description="Helical" evidence="3">
    <location>
        <begin position="7"/>
        <end position="31"/>
    </location>
</feature>
<evidence type="ECO:0000313" key="4">
    <source>
        <dbReference type="EMBL" id="AKB12944.1"/>
    </source>
</evidence>
<keyword evidence="3" id="KW-1133">Transmembrane helix</keyword>
<dbReference type="PANTHER" id="PTHR23416:SF23">
    <property type="entry name" value="ACETYLTRANSFERASE C18B11.09C-RELATED"/>
    <property type="match status" value="1"/>
</dbReference>
<keyword evidence="2 4" id="KW-0808">Transferase</keyword>
<dbReference type="PROSITE" id="PS00101">
    <property type="entry name" value="HEXAPEP_TRANSFERASES"/>
    <property type="match status" value="1"/>
</dbReference>
<dbReference type="OrthoDB" id="136062at2157"/>
<dbReference type="Pfam" id="PF00132">
    <property type="entry name" value="Hexapep"/>
    <property type="match status" value="1"/>
</dbReference>
<dbReference type="HOGENOM" id="CLU_1187780_0_0_2"/>
<comment type="similarity">
    <text evidence="1">Belongs to the transferase hexapeptide repeat family.</text>
</comment>
<evidence type="ECO:0000256" key="3">
    <source>
        <dbReference type="SAM" id="Phobius"/>
    </source>
</evidence>
<dbReference type="PANTHER" id="PTHR23416">
    <property type="entry name" value="SIALIC ACID SYNTHASE-RELATED"/>
    <property type="match status" value="1"/>
</dbReference>
<gene>
    <name evidence="4" type="ORF">MSTHT_1186</name>
</gene>
<dbReference type="RefSeq" id="WP_052721841.1">
    <property type="nucleotide sequence ID" value="NZ_CP009501.1"/>
</dbReference>
<evidence type="ECO:0000313" key="5">
    <source>
        <dbReference type="Proteomes" id="UP000066529"/>
    </source>
</evidence>
<dbReference type="InterPro" id="IPR011004">
    <property type="entry name" value="Trimer_LpxA-like_sf"/>
</dbReference>
<keyword evidence="3" id="KW-0472">Membrane</keyword>
<dbReference type="GO" id="GO:0005829">
    <property type="term" value="C:cytosol"/>
    <property type="evidence" value="ECO:0007669"/>
    <property type="project" value="TreeGrafter"/>
</dbReference>
<dbReference type="GeneID" id="53688534"/>
<reference evidence="4 5" key="1">
    <citation type="submission" date="2014-07" db="EMBL/GenBank/DDBJ databases">
        <title>Methanogenic archaea and the global carbon cycle.</title>
        <authorList>
            <person name="Henriksen J.R."/>
            <person name="Luke J."/>
            <person name="Reinhart S."/>
            <person name="Benedict M.N."/>
            <person name="Youngblut N.D."/>
            <person name="Metcalf M.E."/>
            <person name="Whitaker R.J."/>
            <person name="Metcalf W.W."/>
        </authorList>
    </citation>
    <scope>NUCLEOTIDE SEQUENCE [LARGE SCALE GENOMIC DNA]</scope>
    <source>
        <strain evidence="5">ATCC 43570 / DSM 1825 / OCM 12 / VKM B-1830 / TM-1</strain>
    </source>
</reference>
<dbReference type="KEGG" id="mthr:MSTHT_1186"/>
<accession>A0A0E3H8U1</accession>
<dbReference type="InterPro" id="IPR001451">
    <property type="entry name" value="Hexapep"/>
</dbReference>
<dbReference type="Proteomes" id="UP000066529">
    <property type="component" value="Chromosome"/>
</dbReference>
<dbReference type="SUPFAM" id="SSF51161">
    <property type="entry name" value="Trimeric LpxA-like enzymes"/>
    <property type="match status" value="1"/>
</dbReference>
<sequence>MISLREMLYYIIKGIDGIITPLILLLTKIIIVDSPVIVSLGKLRGLILLPFIKCKSIPSIGKDVYFSELLTRKYVFGKNVGISNFCKLFGPIEIGDNVDINYNVQLRPQTFIGNNVGIGPNTLFMTDTHDLGNEKKRVGKHRIKKIVVEDGCWIGANVIVLGGVTIGAGSVIGAGSIIDTDVKPNSLVVSDRSKHIREIRKLNFLRKS</sequence>